<feature type="transmembrane region" description="Helical" evidence="1">
    <location>
        <begin position="78"/>
        <end position="99"/>
    </location>
</feature>
<gene>
    <name evidence="2" type="ORF">QC821_03905</name>
</gene>
<dbReference type="Proteomes" id="UP001251374">
    <property type="component" value="Unassembled WGS sequence"/>
</dbReference>
<keyword evidence="1" id="KW-1133">Transmembrane helix</keyword>
<dbReference type="EMBL" id="JARWAM010000002">
    <property type="protein sequence ID" value="MDR5904416.1"/>
    <property type="molecule type" value="Genomic_DNA"/>
</dbReference>
<name>A0ABU1HAC0_9GAMM</name>
<evidence type="ECO:0008006" key="4">
    <source>
        <dbReference type="Google" id="ProtNLM"/>
    </source>
</evidence>
<evidence type="ECO:0000313" key="3">
    <source>
        <dbReference type="Proteomes" id="UP001251374"/>
    </source>
</evidence>
<keyword evidence="3" id="KW-1185">Reference proteome</keyword>
<protein>
    <recommendedName>
        <fullName evidence="4">Holin</fullName>
    </recommendedName>
</protein>
<keyword evidence="1" id="KW-0812">Transmembrane</keyword>
<keyword evidence="1" id="KW-0472">Membrane</keyword>
<evidence type="ECO:0000313" key="2">
    <source>
        <dbReference type="EMBL" id="MDR5904416.1"/>
    </source>
</evidence>
<comment type="caution">
    <text evidence="2">The sequence shown here is derived from an EMBL/GenBank/DDBJ whole genome shotgun (WGS) entry which is preliminary data.</text>
</comment>
<sequence length="107" mass="11901">MDWKTLSDWLQFVLGLAVLVFPVAAGVATKIATDVRRGDRRKFWSSQLWLDFPALVMMVALARAVATHYELHPEVAGGLGALFGYMGPRLVDVLLNIYLQQRPSGDN</sequence>
<feature type="transmembrane region" description="Helical" evidence="1">
    <location>
        <begin position="48"/>
        <end position="66"/>
    </location>
</feature>
<reference evidence="2 3" key="1">
    <citation type="submission" date="2023-04" db="EMBL/GenBank/DDBJ databases">
        <title>A long-awaited taxogenomic arrangement of the family Halomonadaceae.</title>
        <authorList>
            <person name="De La Haba R."/>
            <person name="Chuvochina M."/>
            <person name="Wittouck S."/>
            <person name="Arahal D.R."/>
            <person name="Sanchez-Porro C."/>
            <person name="Hugenholtz P."/>
            <person name="Ventosa A."/>
        </authorList>
    </citation>
    <scope>NUCLEOTIDE SEQUENCE [LARGE SCALE GENOMIC DNA]</scope>
    <source>
        <strain evidence="2 3">DSM 26770</strain>
    </source>
</reference>
<feature type="transmembrane region" description="Helical" evidence="1">
    <location>
        <begin position="12"/>
        <end position="28"/>
    </location>
</feature>
<dbReference type="RefSeq" id="WP_309717245.1">
    <property type="nucleotide sequence ID" value="NZ_JARWAM010000002.1"/>
</dbReference>
<organism evidence="2 3">
    <name type="scientific">Franzmannia qiaohouensis</name>
    <dbReference type="NCBI Taxonomy" id="1329370"/>
    <lineage>
        <taxon>Bacteria</taxon>
        <taxon>Pseudomonadati</taxon>
        <taxon>Pseudomonadota</taxon>
        <taxon>Gammaproteobacteria</taxon>
        <taxon>Oceanospirillales</taxon>
        <taxon>Halomonadaceae</taxon>
        <taxon>Franzmannia</taxon>
    </lineage>
</organism>
<proteinExistence type="predicted"/>
<evidence type="ECO:0000256" key="1">
    <source>
        <dbReference type="SAM" id="Phobius"/>
    </source>
</evidence>
<accession>A0ABU1HAC0</accession>